<evidence type="ECO:0000256" key="2">
    <source>
        <dbReference type="ARBA" id="ARBA00007776"/>
    </source>
</evidence>
<feature type="transmembrane region" description="Helical" evidence="8">
    <location>
        <begin position="6"/>
        <end position="22"/>
    </location>
</feature>
<evidence type="ECO:0000256" key="4">
    <source>
        <dbReference type="ARBA" id="ARBA00022692"/>
    </source>
</evidence>
<dbReference type="Proteomes" id="UP000270673">
    <property type="component" value="Chromosome"/>
</dbReference>
<dbReference type="OrthoDB" id="1132160at2"/>
<keyword evidence="3" id="KW-1003">Cell membrane</keyword>
<sequence length="168" mass="19529">MNNINYFIHLLILFLLQIVIVDNIHLGSYFYLNIYILALYILPYKVKGIPLLLFGFFLGLIMDLADNTVGIHAAASTFIAYIRPRLLQLTSTREEIDDTHGEQGLTDVRWFLKYTFVSTLLFNIILIFAEAFTFNDILISIIRIILSTFISMLFMLLYYFIGIKKVQQ</sequence>
<keyword evidence="4 8" id="KW-0812">Transmembrane</keyword>
<keyword evidence="10" id="KW-1185">Reference proteome</keyword>
<keyword evidence="6 8" id="KW-1133">Transmembrane helix</keyword>
<proteinExistence type="inferred from homology"/>
<dbReference type="AlphaFoldDB" id="A0A3S9VPP8"/>
<name>A0A3S9VPP8_9BACT</name>
<dbReference type="KEGG" id="buy:D8S85_02350"/>
<dbReference type="RefSeq" id="WP_106624623.1">
    <property type="nucleotide sequence ID" value="NZ_CP032819.1"/>
</dbReference>
<evidence type="ECO:0000313" key="10">
    <source>
        <dbReference type="Proteomes" id="UP000270673"/>
    </source>
</evidence>
<organism evidence="9 10">
    <name type="scientific">Butyricimonas faecalis</name>
    <dbReference type="NCBI Taxonomy" id="2093856"/>
    <lineage>
        <taxon>Bacteria</taxon>
        <taxon>Pseudomonadati</taxon>
        <taxon>Bacteroidota</taxon>
        <taxon>Bacteroidia</taxon>
        <taxon>Bacteroidales</taxon>
        <taxon>Odoribacteraceae</taxon>
        <taxon>Butyricimonas</taxon>
    </lineage>
</organism>
<dbReference type="NCBIfam" id="TIGR03426">
    <property type="entry name" value="shape_MreD"/>
    <property type="match status" value="1"/>
</dbReference>
<comment type="similarity">
    <text evidence="2">Belongs to the MreD family.</text>
</comment>
<feature type="transmembrane region" description="Helical" evidence="8">
    <location>
        <begin position="111"/>
        <end position="131"/>
    </location>
</feature>
<dbReference type="GO" id="GO:0008360">
    <property type="term" value="P:regulation of cell shape"/>
    <property type="evidence" value="ECO:0007669"/>
    <property type="project" value="UniProtKB-KW"/>
</dbReference>
<dbReference type="InterPro" id="IPR007227">
    <property type="entry name" value="Cell_shape_determining_MreD"/>
</dbReference>
<dbReference type="EMBL" id="CP032819">
    <property type="protein sequence ID" value="AZS28507.1"/>
    <property type="molecule type" value="Genomic_DNA"/>
</dbReference>
<evidence type="ECO:0000256" key="7">
    <source>
        <dbReference type="ARBA" id="ARBA00023136"/>
    </source>
</evidence>
<feature type="transmembrane region" description="Helical" evidence="8">
    <location>
        <begin position="137"/>
        <end position="161"/>
    </location>
</feature>
<reference evidence="9 10" key="1">
    <citation type="submission" date="2018-10" db="EMBL/GenBank/DDBJ databases">
        <title>Butyricimonas faecalis sp. nov., isolated from human faeces and emended description of the genus Butyricimonas.</title>
        <authorList>
            <person name="Le Roy T."/>
            <person name="Van der Smissen P."/>
            <person name="Paquot A."/>
            <person name="Delzenne N."/>
            <person name="Muccioli G."/>
            <person name="Collet J.-F."/>
            <person name="Cani P.D."/>
        </authorList>
    </citation>
    <scope>NUCLEOTIDE SEQUENCE [LARGE SCALE GENOMIC DNA]</scope>
    <source>
        <strain evidence="9 10">H184</strain>
    </source>
</reference>
<evidence type="ECO:0000256" key="8">
    <source>
        <dbReference type="SAM" id="Phobius"/>
    </source>
</evidence>
<keyword evidence="5" id="KW-0133">Cell shape</keyword>
<keyword evidence="7 8" id="KW-0472">Membrane</keyword>
<evidence type="ECO:0000256" key="3">
    <source>
        <dbReference type="ARBA" id="ARBA00022475"/>
    </source>
</evidence>
<dbReference type="GO" id="GO:0005886">
    <property type="term" value="C:plasma membrane"/>
    <property type="evidence" value="ECO:0007669"/>
    <property type="project" value="UniProtKB-SubCell"/>
</dbReference>
<comment type="subcellular location">
    <subcellularLocation>
        <location evidence="1">Cell membrane</location>
        <topology evidence="1">Multi-pass membrane protein</topology>
    </subcellularLocation>
</comment>
<gene>
    <name evidence="9" type="primary">mreD</name>
    <name evidence="9" type="ORF">D8S85_02350</name>
</gene>
<protein>
    <submittedName>
        <fullName evidence="9">Rod shape-determining protein MreD</fullName>
    </submittedName>
</protein>
<evidence type="ECO:0000313" key="9">
    <source>
        <dbReference type="EMBL" id="AZS28507.1"/>
    </source>
</evidence>
<evidence type="ECO:0000256" key="5">
    <source>
        <dbReference type="ARBA" id="ARBA00022960"/>
    </source>
</evidence>
<evidence type="ECO:0000256" key="1">
    <source>
        <dbReference type="ARBA" id="ARBA00004651"/>
    </source>
</evidence>
<accession>A0A3S9VPP8</accession>
<evidence type="ECO:0000256" key="6">
    <source>
        <dbReference type="ARBA" id="ARBA00022989"/>
    </source>
</evidence>